<feature type="domain" description="AB hydrolase-1" evidence="1">
    <location>
        <begin position="37"/>
        <end position="287"/>
    </location>
</feature>
<organism evidence="2 3">
    <name type="scientific">Cognatilysobacter bugurensis</name>
    <dbReference type="NCBI Taxonomy" id="543356"/>
    <lineage>
        <taxon>Bacteria</taxon>
        <taxon>Pseudomonadati</taxon>
        <taxon>Pseudomonadota</taxon>
        <taxon>Gammaproteobacteria</taxon>
        <taxon>Lysobacterales</taxon>
        <taxon>Lysobacteraceae</taxon>
        <taxon>Cognatilysobacter</taxon>
    </lineage>
</organism>
<dbReference type="GO" id="GO:0016020">
    <property type="term" value="C:membrane"/>
    <property type="evidence" value="ECO:0007669"/>
    <property type="project" value="TreeGrafter"/>
</dbReference>
<keyword evidence="3" id="KW-1185">Reference proteome</keyword>
<dbReference type="SUPFAM" id="SSF53474">
    <property type="entry name" value="alpha/beta-Hydrolases"/>
    <property type="match status" value="1"/>
</dbReference>
<evidence type="ECO:0000313" key="3">
    <source>
        <dbReference type="Proteomes" id="UP000646426"/>
    </source>
</evidence>
<dbReference type="InterPro" id="IPR000073">
    <property type="entry name" value="AB_hydrolase_1"/>
</dbReference>
<sequence length="319" mass="35802">MPIPTALPDYPFTPRRIEVRPGIAMSVVDEGPRDGEVIVMLHGNPSWSYHWRRLVLGLRDRYRCIVPDHVGMGMSDRPDDAPDASPRYEYTLQSRIDDLETVLAELGVAGPVTLAVHDWGGMIGFGWALKRRERVRRLVILNTAAFPLPAAKPMPWQLSLGRDSRVGGFMIRAFNLFARGAAHFGTTRPLPPAVRRAYAAPYDGWRDAIATLRFMQDIPLHEGDRAWPLLEAAGRALPEYADRPAFIGWGLRDFVFDRHFLEGFKNALSQAQVHAFEDADHFVLEDKHEVLVPAIRAFLDGNPLDARPFDAARPRAAGQ</sequence>
<dbReference type="InterPro" id="IPR000639">
    <property type="entry name" value="Epox_hydrolase-like"/>
</dbReference>
<dbReference type="Gene3D" id="3.40.50.1820">
    <property type="entry name" value="alpha/beta hydrolase"/>
    <property type="match status" value="1"/>
</dbReference>
<dbReference type="PANTHER" id="PTHR43798">
    <property type="entry name" value="MONOACYLGLYCEROL LIPASE"/>
    <property type="match status" value="1"/>
</dbReference>
<reference evidence="2" key="1">
    <citation type="journal article" date="2014" name="Int. J. Syst. Evol. Microbiol.">
        <title>Complete genome sequence of Corynebacterium casei LMG S-19264T (=DSM 44701T), isolated from a smear-ripened cheese.</title>
        <authorList>
            <consortium name="US DOE Joint Genome Institute (JGI-PGF)"/>
            <person name="Walter F."/>
            <person name="Albersmeier A."/>
            <person name="Kalinowski J."/>
            <person name="Ruckert C."/>
        </authorList>
    </citation>
    <scope>NUCLEOTIDE SEQUENCE</scope>
    <source>
        <strain evidence="2">KCTC 23077</strain>
    </source>
</reference>
<evidence type="ECO:0000259" key="1">
    <source>
        <dbReference type="Pfam" id="PF00561"/>
    </source>
</evidence>
<dbReference type="EMBL" id="BMYD01000005">
    <property type="protein sequence ID" value="GHA88252.1"/>
    <property type="molecule type" value="Genomic_DNA"/>
</dbReference>
<dbReference type="PRINTS" id="PR00412">
    <property type="entry name" value="EPOXHYDRLASE"/>
</dbReference>
<reference evidence="2" key="2">
    <citation type="submission" date="2020-09" db="EMBL/GenBank/DDBJ databases">
        <authorList>
            <person name="Sun Q."/>
            <person name="Kim S."/>
        </authorList>
    </citation>
    <scope>NUCLEOTIDE SEQUENCE</scope>
    <source>
        <strain evidence="2">KCTC 23077</strain>
    </source>
</reference>
<dbReference type="PRINTS" id="PR00111">
    <property type="entry name" value="ABHYDROLASE"/>
</dbReference>
<protein>
    <submittedName>
        <fullName evidence="2">Haloalkane dehalogenase</fullName>
    </submittedName>
</protein>
<dbReference type="InterPro" id="IPR050266">
    <property type="entry name" value="AB_hydrolase_sf"/>
</dbReference>
<dbReference type="Pfam" id="PF00561">
    <property type="entry name" value="Abhydrolase_1"/>
    <property type="match status" value="1"/>
</dbReference>
<comment type="caution">
    <text evidence="2">The sequence shown here is derived from an EMBL/GenBank/DDBJ whole genome shotgun (WGS) entry which is preliminary data.</text>
</comment>
<dbReference type="RefSeq" id="WP_189457685.1">
    <property type="nucleotide sequence ID" value="NZ_BMYD01000005.1"/>
</dbReference>
<gene>
    <name evidence="2" type="primary">dhaA</name>
    <name evidence="2" type="ORF">GCM10007067_27860</name>
</gene>
<dbReference type="AlphaFoldDB" id="A0A918WB29"/>
<dbReference type="GO" id="GO:0003824">
    <property type="term" value="F:catalytic activity"/>
    <property type="evidence" value="ECO:0007669"/>
    <property type="project" value="InterPro"/>
</dbReference>
<dbReference type="Proteomes" id="UP000646426">
    <property type="component" value="Unassembled WGS sequence"/>
</dbReference>
<proteinExistence type="predicted"/>
<dbReference type="InterPro" id="IPR029058">
    <property type="entry name" value="AB_hydrolase_fold"/>
</dbReference>
<evidence type="ECO:0000313" key="2">
    <source>
        <dbReference type="EMBL" id="GHA88252.1"/>
    </source>
</evidence>
<name>A0A918WB29_9GAMM</name>
<accession>A0A918WB29</accession>
<dbReference type="PANTHER" id="PTHR43798:SF24">
    <property type="entry name" value="CIS-3-ALKYL-4-ALKYLOXETAN-2-ONE DECARBOXYLASE"/>
    <property type="match status" value="1"/>
</dbReference>